<evidence type="ECO:0000313" key="2">
    <source>
        <dbReference type="Proteomes" id="UP000192050"/>
    </source>
</evidence>
<evidence type="ECO:0000313" key="1">
    <source>
        <dbReference type="EMBL" id="ARD85277.1"/>
    </source>
</evidence>
<protein>
    <submittedName>
        <fullName evidence="1">Uncharacterized protein</fullName>
    </submittedName>
</protein>
<sequence length="69" mass="8341">MGKIDYIIRDKNSPYVITAVLKRDILSCYLMIKLIDNRRFIFTQNFVHNLFAWRNTSIYLMKALYRSCM</sequence>
<reference evidence="1 2" key="1">
    <citation type="submission" date="2011-10" db="EMBL/GenBank/DDBJ databases">
        <title>Metabolic and evolutionary patterns in the extreme acidophile Ferroplasma acidiphilum.</title>
        <authorList>
            <person name="Golyshina O.V."/>
            <person name="Kozyavkin S.A."/>
            <person name="Tatusov R.L."/>
            <person name="Slesarev A.I."/>
            <person name="Golyshin P.N."/>
        </authorList>
    </citation>
    <scope>NUCLEOTIDE SEQUENCE [LARGE SCALE GENOMIC DNA]</scope>
    <source>
        <strain evidence="2">Y</strain>
    </source>
</reference>
<name>A0A1V0N588_9ARCH</name>
<dbReference type="KEGG" id="fai:FAD_1418"/>
<organism evidence="1 2">
    <name type="scientific">Ferroplasma acidiphilum</name>
    <dbReference type="NCBI Taxonomy" id="74969"/>
    <lineage>
        <taxon>Archaea</taxon>
        <taxon>Methanobacteriati</taxon>
        <taxon>Thermoplasmatota</taxon>
        <taxon>Thermoplasmata</taxon>
        <taxon>Thermoplasmatales</taxon>
        <taxon>Ferroplasmaceae</taxon>
        <taxon>Ferroplasma</taxon>
    </lineage>
</organism>
<dbReference type="EMBL" id="CP015363">
    <property type="protein sequence ID" value="ARD85277.1"/>
    <property type="molecule type" value="Genomic_DNA"/>
</dbReference>
<proteinExistence type="predicted"/>
<dbReference type="AlphaFoldDB" id="A0A1V0N588"/>
<accession>A0A1V0N588</accession>
<gene>
    <name evidence="1" type="ORF">FAD_1418</name>
</gene>
<keyword evidence="2" id="KW-1185">Reference proteome</keyword>
<dbReference type="Proteomes" id="UP000192050">
    <property type="component" value="Chromosome"/>
</dbReference>